<evidence type="ECO:0000256" key="5">
    <source>
        <dbReference type="ARBA" id="ARBA00023002"/>
    </source>
</evidence>
<dbReference type="GO" id="GO:0004022">
    <property type="term" value="F:alcohol dehydrogenase (NAD+) activity"/>
    <property type="evidence" value="ECO:0007669"/>
    <property type="project" value="TreeGrafter"/>
</dbReference>
<evidence type="ECO:0000259" key="6">
    <source>
        <dbReference type="SMART" id="SM00829"/>
    </source>
</evidence>
<evidence type="ECO:0000313" key="7">
    <source>
        <dbReference type="EMBL" id="GAF75711.1"/>
    </source>
</evidence>
<dbReference type="GO" id="GO:0005737">
    <property type="term" value="C:cytoplasm"/>
    <property type="evidence" value="ECO:0007669"/>
    <property type="project" value="TreeGrafter"/>
</dbReference>
<dbReference type="InterPro" id="IPR014187">
    <property type="entry name" value="ADH_Zn_typ-2"/>
</dbReference>
<keyword evidence="4" id="KW-0862">Zinc</keyword>
<evidence type="ECO:0000256" key="4">
    <source>
        <dbReference type="ARBA" id="ARBA00022833"/>
    </source>
</evidence>
<dbReference type="SUPFAM" id="SSF50129">
    <property type="entry name" value="GroES-like"/>
    <property type="match status" value="1"/>
</dbReference>
<dbReference type="AlphaFoldDB" id="X0SKP5"/>
<evidence type="ECO:0000256" key="2">
    <source>
        <dbReference type="ARBA" id="ARBA00008072"/>
    </source>
</evidence>
<protein>
    <recommendedName>
        <fullName evidence="6">Enoyl reductase (ER) domain-containing protein</fullName>
    </recommendedName>
</protein>
<proteinExistence type="inferred from homology"/>
<dbReference type="InterPro" id="IPR036291">
    <property type="entry name" value="NAD(P)-bd_dom_sf"/>
</dbReference>
<keyword evidence="3" id="KW-0479">Metal-binding</keyword>
<dbReference type="NCBIfam" id="TIGR02822">
    <property type="entry name" value="adh_fam_2"/>
    <property type="match status" value="1"/>
</dbReference>
<reference evidence="7" key="1">
    <citation type="journal article" date="2014" name="Front. Microbiol.">
        <title>High frequency of phylogenetically diverse reductive dehalogenase-homologous genes in deep subseafloor sedimentary metagenomes.</title>
        <authorList>
            <person name="Kawai M."/>
            <person name="Futagami T."/>
            <person name="Toyoda A."/>
            <person name="Takaki Y."/>
            <person name="Nishi S."/>
            <person name="Hori S."/>
            <person name="Arai W."/>
            <person name="Tsubouchi T."/>
            <person name="Morono Y."/>
            <person name="Uchiyama I."/>
            <person name="Ito T."/>
            <person name="Fujiyama A."/>
            <person name="Inagaki F."/>
            <person name="Takami H."/>
        </authorList>
    </citation>
    <scope>NUCLEOTIDE SEQUENCE</scope>
    <source>
        <strain evidence="7">Expedition CK06-06</strain>
    </source>
</reference>
<dbReference type="PANTHER" id="PTHR42940:SF8">
    <property type="entry name" value="VACUOLAR PROTEIN SORTING-ASSOCIATED PROTEIN 11"/>
    <property type="match status" value="1"/>
</dbReference>
<feature type="domain" description="Enoyl reductase (ER)" evidence="6">
    <location>
        <begin position="14"/>
        <end position="330"/>
    </location>
</feature>
<dbReference type="Gene3D" id="3.40.50.720">
    <property type="entry name" value="NAD(P)-binding Rossmann-like Domain"/>
    <property type="match status" value="1"/>
</dbReference>
<dbReference type="InterPro" id="IPR020843">
    <property type="entry name" value="ER"/>
</dbReference>
<dbReference type="InterPro" id="IPR013149">
    <property type="entry name" value="ADH-like_C"/>
</dbReference>
<comment type="similarity">
    <text evidence="2">Belongs to the zinc-containing alcohol dehydrogenase family.</text>
</comment>
<dbReference type="SMART" id="SM00829">
    <property type="entry name" value="PKS_ER"/>
    <property type="match status" value="1"/>
</dbReference>
<dbReference type="SUPFAM" id="SSF51735">
    <property type="entry name" value="NAD(P)-binding Rossmann-fold domains"/>
    <property type="match status" value="1"/>
</dbReference>
<dbReference type="GO" id="GO:0046872">
    <property type="term" value="F:metal ion binding"/>
    <property type="evidence" value="ECO:0007669"/>
    <property type="project" value="UniProtKB-KW"/>
</dbReference>
<comment type="cofactor">
    <cofactor evidence="1">
        <name>Zn(2+)</name>
        <dbReference type="ChEBI" id="CHEBI:29105"/>
    </cofactor>
</comment>
<accession>X0SKP5</accession>
<dbReference type="Pfam" id="PF00107">
    <property type="entry name" value="ADH_zinc_N"/>
    <property type="match status" value="1"/>
</dbReference>
<name>X0SKP5_9ZZZZ</name>
<organism evidence="7">
    <name type="scientific">marine sediment metagenome</name>
    <dbReference type="NCBI Taxonomy" id="412755"/>
    <lineage>
        <taxon>unclassified sequences</taxon>
        <taxon>metagenomes</taxon>
        <taxon>ecological metagenomes</taxon>
    </lineage>
</organism>
<dbReference type="EMBL" id="BARS01008224">
    <property type="protein sequence ID" value="GAF75711.1"/>
    <property type="molecule type" value="Genomic_DNA"/>
</dbReference>
<sequence length="332" mass="36322">MRAMVLHEQMEIEAAPLRLEEVETPEPAADRMRVKVNACGLCRTDLHTAEGDLALHKRPIIPGHQIAGTVDGLGEGVERFAVGDRVGIAWLHEACGRCRFCGRDAENLCTDGRFTGWDVDGGYAEFTTIGQDWAYPIPEGVGDVEVTPLLCGGIVGYRGLKMARPQPGLRLGMYGFGNSAHVNIQVARHLGCEVYVFTRTEHHKRHAEELGAVWVGEVPQTPPHPLDASIMFAPAGTLVPEALKILDRGGTLVLGGIYMTPIPEMDYPTYLWDEKTICSVANATREDGEELLRYAAQIPITTNTVTFPLEQVNEALLKMKRSELTGDAVLVP</sequence>
<dbReference type="PANTHER" id="PTHR42940">
    <property type="entry name" value="ALCOHOL DEHYDROGENASE 1-RELATED"/>
    <property type="match status" value="1"/>
</dbReference>
<evidence type="ECO:0000256" key="3">
    <source>
        <dbReference type="ARBA" id="ARBA00022723"/>
    </source>
</evidence>
<evidence type="ECO:0000256" key="1">
    <source>
        <dbReference type="ARBA" id="ARBA00001947"/>
    </source>
</evidence>
<keyword evidence="5" id="KW-0560">Oxidoreductase</keyword>
<dbReference type="InterPro" id="IPR011032">
    <property type="entry name" value="GroES-like_sf"/>
</dbReference>
<dbReference type="InterPro" id="IPR013154">
    <property type="entry name" value="ADH-like_N"/>
</dbReference>
<comment type="caution">
    <text evidence="7">The sequence shown here is derived from an EMBL/GenBank/DDBJ whole genome shotgun (WGS) entry which is preliminary data.</text>
</comment>
<dbReference type="CDD" id="cd08298">
    <property type="entry name" value="CAD2"/>
    <property type="match status" value="1"/>
</dbReference>
<gene>
    <name evidence="7" type="ORF">S01H1_15723</name>
</gene>
<dbReference type="Gene3D" id="3.90.180.10">
    <property type="entry name" value="Medium-chain alcohol dehydrogenases, catalytic domain"/>
    <property type="match status" value="1"/>
</dbReference>
<dbReference type="Pfam" id="PF08240">
    <property type="entry name" value="ADH_N"/>
    <property type="match status" value="1"/>
</dbReference>